<keyword evidence="5 6" id="KW-0472">Membrane</keyword>
<evidence type="ECO:0000256" key="6">
    <source>
        <dbReference type="RuleBase" id="RU364113"/>
    </source>
</evidence>
<dbReference type="EMBL" id="JBBVGT010000003">
    <property type="protein sequence ID" value="MFB5946448.1"/>
    <property type="molecule type" value="Genomic_DNA"/>
</dbReference>
<evidence type="ECO:0000259" key="8">
    <source>
        <dbReference type="SMART" id="SM00244"/>
    </source>
</evidence>
<evidence type="ECO:0000256" key="1">
    <source>
        <dbReference type="ARBA" id="ARBA00004167"/>
    </source>
</evidence>
<keyword evidence="4 6" id="KW-1133">Transmembrane helix</keyword>
<comment type="subcellular location">
    <subcellularLocation>
        <location evidence="1">Membrane</location>
        <topology evidence="1">Single-pass membrane protein</topology>
    </subcellularLocation>
</comment>
<dbReference type="InterPro" id="IPR050710">
    <property type="entry name" value="Band7/mec-2_domain"/>
</dbReference>
<name>A0ABV5CGG7_9SPHI</name>
<keyword evidence="3 6" id="KW-0812">Transmembrane</keyword>
<evidence type="ECO:0000313" key="10">
    <source>
        <dbReference type="Proteomes" id="UP001580928"/>
    </source>
</evidence>
<proteinExistence type="inferred from homology"/>
<keyword evidence="7" id="KW-0175">Coiled coil</keyword>
<comment type="similarity">
    <text evidence="2 6">Belongs to the band 7/mec-2 family. HflK subfamily.</text>
</comment>
<dbReference type="GO" id="GO:0008233">
    <property type="term" value="F:peptidase activity"/>
    <property type="evidence" value="ECO:0007669"/>
    <property type="project" value="UniProtKB-KW"/>
</dbReference>
<dbReference type="NCBIfam" id="TIGR01933">
    <property type="entry name" value="hflK"/>
    <property type="match status" value="1"/>
</dbReference>
<feature type="transmembrane region" description="Helical" evidence="6">
    <location>
        <begin position="25"/>
        <end position="46"/>
    </location>
</feature>
<keyword evidence="9" id="KW-0378">Hydrolase</keyword>
<feature type="coiled-coil region" evidence="7">
    <location>
        <begin position="214"/>
        <end position="241"/>
    </location>
</feature>
<evidence type="ECO:0000256" key="5">
    <source>
        <dbReference type="ARBA" id="ARBA00023136"/>
    </source>
</evidence>
<comment type="caution">
    <text evidence="9">The sequence shown here is derived from an EMBL/GenBank/DDBJ whole genome shotgun (WGS) entry which is preliminary data.</text>
</comment>
<evidence type="ECO:0000256" key="4">
    <source>
        <dbReference type="ARBA" id="ARBA00022989"/>
    </source>
</evidence>
<dbReference type="InterPro" id="IPR001107">
    <property type="entry name" value="Band_7"/>
</dbReference>
<dbReference type="InterPro" id="IPR036013">
    <property type="entry name" value="Band_7/SPFH_dom_sf"/>
</dbReference>
<evidence type="ECO:0000313" key="9">
    <source>
        <dbReference type="EMBL" id="MFB5946448.1"/>
    </source>
</evidence>
<dbReference type="InterPro" id="IPR010201">
    <property type="entry name" value="HflK"/>
</dbReference>
<evidence type="ECO:0000256" key="7">
    <source>
        <dbReference type="SAM" id="Coils"/>
    </source>
</evidence>
<dbReference type="SMART" id="SM00244">
    <property type="entry name" value="PHB"/>
    <property type="match status" value="1"/>
</dbReference>
<feature type="domain" description="Band 7" evidence="8">
    <location>
        <begin position="41"/>
        <end position="222"/>
    </location>
</feature>
<dbReference type="RefSeq" id="WP_375557978.1">
    <property type="nucleotide sequence ID" value="NZ_JBBVGT010000003.1"/>
</dbReference>
<organism evidence="9 10">
    <name type="scientific">Albibacterium profundi</name>
    <dbReference type="NCBI Taxonomy" id="3134906"/>
    <lineage>
        <taxon>Bacteria</taxon>
        <taxon>Pseudomonadati</taxon>
        <taxon>Bacteroidota</taxon>
        <taxon>Sphingobacteriia</taxon>
        <taxon>Sphingobacteriales</taxon>
        <taxon>Sphingobacteriaceae</taxon>
        <taxon>Albibacterium</taxon>
    </lineage>
</organism>
<dbReference type="CDD" id="cd03404">
    <property type="entry name" value="SPFH_HflK"/>
    <property type="match status" value="1"/>
</dbReference>
<keyword evidence="9" id="KW-0645">Protease</keyword>
<comment type="function">
    <text evidence="6">HflC and HflK could encode or regulate a protease.</text>
</comment>
<evidence type="ECO:0000256" key="3">
    <source>
        <dbReference type="ARBA" id="ARBA00022692"/>
    </source>
</evidence>
<sequence>MYNNEDPGYEIPETARRIKDIISRYLRIIVIGVFVLILAFASLFQIEPEEVGVITRFGKYIRTVDPGLNLKIPFAETLYKVPVERQQKLEFGFRTTDTRSQKTSYSKGSAAEESQMLTGDLNLADVEWVVQYRIDNPYNYLFNVKNPETTLRYMSEAAMRLVVGDRTVNEVLTVGRTEVANEVLLLVQELSNEYSMGLKIDQVVLQDVNPPDAVKAAFNAVNQAQQERSTLINEAESEYNKVIPKAKGQAKETIQKAEGYAAERLNNARGEVSRFNDLYKEYVKAPEVTKRRLYLETMNRVLPKLGNKIITDGKGNNVLPLLQMQMQNQSIPASQTQDTQKQN</sequence>
<reference evidence="9 10" key="1">
    <citation type="submission" date="2024-04" db="EMBL/GenBank/DDBJ databases">
        <title>Albibacterium profundi sp. nov., isolated from sediment of the Challenger Deep of Mariana Trench.</title>
        <authorList>
            <person name="Wang Y."/>
        </authorList>
    </citation>
    <scope>NUCLEOTIDE SEQUENCE [LARGE SCALE GENOMIC DNA]</scope>
    <source>
        <strain evidence="9 10">RHL897</strain>
    </source>
</reference>
<comment type="subunit">
    <text evidence="6">HflC and HflK may interact to form a multimeric complex.</text>
</comment>
<protein>
    <recommendedName>
        <fullName evidence="6">Protein HflK</fullName>
    </recommendedName>
</protein>
<gene>
    <name evidence="9" type="primary">hflK</name>
    <name evidence="9" type="ORF">WKR92_11455</name>
</gene>
<evidence type="ECO:0000256" key="2">
    <source>
        <dbReference type="ARBA" id="ARBA00006971"/>
    </source>
</evidence>
<dbReference type="Proteomes" id="UP001580928">
    <property type="component" value="Unassembled WGS sequence"/>
</dbReference>
<dbReference type="Gene3D" id="3.30.479.30">
    <property type="entry name" value="Band 7 domain"/>
    <property type="match status" value="1"/>
</dbReference>
<dbReference type="Pfam" id="PF01145">
    <property type="entry name" value="Band_7"/>
    <property type="match status" value="1"/>
</dbReference>
<dbReference type="SUPFAM" id="SSF117892">
    <property type="entry name" value="Band 7/SPFH domain"/>
    <property type="match status" value="1"/>
</dbReference>
<dbReference type="GO" id="GO:0006508">
    <property type="term" value="P:proteolysis"/>
    <property type="evidence" value="ECO:0007669"/>
    <property type="project" value="UniProtKB-KW"/>
</dbReference>
<dbReference type="PANTHER" id="PTHR43327">
    <property type="entry name" value="STOMATIN-LIKE PROTEIN 2, MITOCHONDRIAL"/>
    <property type="match status" value="1"/>
</dbReference>
<accession>A0ABV5CGG7</accession>
<keyword evidence="10" id="KW-1185">Reference proteome</keyword>
<dbReference type="PANTHER" id="PTHR43327:SF2">
    <property type="entry name" value="MODULATOR OF FTSH PROTEASE HFLK"/>
    <property type="match status" value="1"/>
</dbReference>